<feature type="transmembrane region" description="Helical" evidence="6">
    <location>
        <begin position="38"/>
        <end position="56"/>
    </location>
</feature>
<evidence type="ECO:0000256" key="3">
    <source>
        <dbReference type="ARBA" id="ARBA00022692"/>
    </source>
</evidence>
<keyword evidence="8" id="KW-1185">Reference proteome</keyword>
<dbReference type="GO" id="GO:0016020">
    <property type="term" value="C:membrane"/>
    <property type="evidence" value="ECO:0007669"/>
    <property type="project" value="UniProtKB-SubCell"/>
</dbReference>
<accession>A0A9E8ZBL5</accession>
<dbReference type="PANTHER" id="PTHR21716:SF66">
    <property type="entry name" value="TRANSPORT PROTEIN SLL0063-RELATED"/>
    <property type="match status" value="1"/>
</dbReference>
<reference evidence="7" key="1">
    <citation type="submission" date="2022-12" db="EMBL/GenBank/DDBJ databases">
        <title>Polyphasic identification of a Novel Hot-Spring Cyanobacterium Ocullathermofonsia sinensis gen nov. sp. nov. and Genomic Insights on its Adaptations to the Thermal Habitat.</title>
        <authorList>
            <person name="Daroch M."/>
            <person name="Tang J."/>
            <person name="Jiang Y."/>
        </authorList>
    </citation>
    <scope>NUCLEOTIDE SEQUENCE</scope>
    <source>
        <strain evidence="7">PKUAC-SCTA174</strain>
    </source>
</reference>
<evidence type="ECO:0000256" key="5">
    <source>
        <dbReference type="ARBA" id="ARBA00023136"/>
    </source>
</evidence>
<dbReference type="Proteomes" id="UP001163152">
    <property type="component" value="Chromosome"/>
</dbReference>
<evidence type="ECO:0000256" key="4">
    <source>
        <dbReference type="ARBA" id="ARBA00022989"/>
    </source>
</evidence>
<organism evidence="7 8">
    <name type="scientific">Thermocoleostomius sinensis A174</name>
    <dbReference type="NCBI Taxonomy" id="2016057"/>
    <lineage>
        <taxon>Bacteria</taxon>
        <taxon>Bacillati</taxon>
        <taxon>Cyanobacteriota</taxon>
        <taxon>Cyanophyceae</taxon>
        <taxon>Oculatellales</taxon>
        <taxon>Oculatellaceae</taxon>
        <taxon>Thermocoleostomius</taxon>
    </lineage>
</organism>
<keyword evidence="4 6" id="KW-1133">Transmembrane helix</keyword>
<feature type="transmembrane region" description="Helical" evidence="6">
    <location>
        <begin position="239"/>
        <end position="264"/>
    </location>
</feature>
<dbReference type="RefSeq" id="WP_268610101.1">
    <property type="nucleotide sequence ID" value="NZ_CP113797.1"/>
</dbReference>
<evidence type="ECO:0000256" key="6">
    <source>
        <dbReference type="SAM" id="Phobius"/>
    </source>
</evidence>
<dbReference type="KEGG" id="tsin:OXH18_24210"/>
<dbReference type="Pfam" id="PF01594">
    <property type="entry name" value="AI-2E_transport"/>
    <property type="match status" value="1"/>
</dbReference>
<sequence>MFQSLNKLPPLVSWGLLFPIIFLNGWLLLVLAQELQPLLSILISATLLAFLLDYPIRFLVDRGVSRGIAISLVLLVFLLILVVSGVFLIPLILKQANELLTKLPEWIKSGQQQLISLEDWAIAQQLPIDLSTTINQLVARLTTGLRALTSQAFSIVFGAIGSVVNVFLTLVFTIFLVLRGESLWAGILGWFPPQWNLRIRESLPENFERYIAGQVTMATIVGIVQTTTLVILRVPLPQLFGIGIGVATLIPFGGTVTIITVSSLLALQNFWLGFKVLLVAISINWAIENILAPRIVGELTGLNPVWMLISLDLGLKLGGALGLVIAVPIASFIKATADTIRNSRSGSSLVLVTGDPPAVEEQPVGRSDE</sequence>
<comment type="subcellular location">
    <subcellularLocation>
        <location evidence="1">Membrane</location>
        <topology evidence="1">Multi-pass membrane protein</topology>
    </subcellularLocation>
</comment>
<comment type="similarity">
    <text evidence="2">Belongs to the autoinducer-2 exporter (AI-2E) (TC 2.A.86) family.</text>
</comment>
<evidence type="ECO:0000256" key="1">
    <source>
        <dbReference type="ARBA" id="ARBA00004141"/>
    </source>
</evidence>
<evidence type="ECO:0000256" key="2">
    <source>
        <dbReference type="ARBA" id="ARBA00009773"/>
    </source>
</evidence>
<dbReference type="AlphaFoldDB" id="A0A9E8ZBL5"/>
<feature type="transmembrane region" description="Helical" evidence="6">
    <location>
        <begin position="68"/>
        <end position="93"/>
    </location>
</feature>
<dbReference type="InterPro" id="IPR002549">
    <property type="entry name" value="AI-2E-like"/>
</dbReference>
<keyword evidence="5 6" id="KW-0472">Membrane</keyword>
<protein>
    <submittedName>
        <fullName evidence="7">AI-2E family transporter</fullName>
    </submittedName>
</protein>
<evidence type="ECO:0000313" key="8">
    <source>
        <dbReference type="Proteomes" id="UP001163152"/>
    </source>
</evidence>
<keyword evidence="3 6" id="KW-0812">Transmembrane</keyword>
<name>A0A9E8ZBL5_9CYAN</name>
<gene>
    <name evidence="7" type="ORF">OXH18_24210</name>
</gene>
<proteinExistence type="inferred from homology"/>
<evidence type="ECO:0000313" key="7">
    <source>
        <dbReference type="EMBL" id="WAL60234.1"/>
    </source>
</evidence>
<dbReference type="EMBL" id="CP113797">
    <property type="protein sequence ID" value="WAL60234.1"/>
    <property type="molecule type" value="Genomic_DNA"/>
</dbReference>
<feature type="transmembrane region" description="Helical" evidence="6">
    <location>
        <begin position="155"/>
        <end position="178"/>
    </location>
</feature>
<feature type="transmembrane region" description="Helical" evidence="6">
    <location>
        <begin position="210"/>
        <end position="232"/>
    </location>
</feature>
<dbReference type="GO" id="GO:0055085">
    <property type="term" value="P:transmembrane transport"/>
    <property type="evidence" value="ECO:0007669"/>
    <property type="project" value="TreeGrafter"/>
</dbReference>
<dbReference type="PANTHER" id="PTHR21716">
    <property type="entry name" value="TRANSMEMBRANE PROTEIN"/>
    <property type="match status" value="1"/>
</dbReference>
<feature type="transmembrane region" description="Helical" evidence="6">
    <location>
        <begin position="313"/>
        <end position="333"/>
    </location>
</feature>
<feature type="transmembrane region" description="Helical" evidence="6">
    <location>
        <begin position="12"/>
        <end position="31"/>
    </location>
</feature>